<dbReference type="AlphaFoldDB" id="A0A915J868"/>
<evidence type="ECO:0000313" key="2">
    <source>
        <dbReference type="WBParaSite" id="nRc.2.0.1.t21919-RA"/>
    </source>
</evidence>
<dbReference type="Proteomes" id="UP000887565">
    <property type="component" value="Unplaced"/>
</dbReference>
<organism evidence="1 2">
    <name type="scientific">Romanomermis culicivorax</name>
    <name type="common">Nematode worm</name>
    <dbReference type="NCBI Taxonomy" id="13658"/>
    <lineage>
        <taxon>Eukaryota</taxon>
        <taxon>Metazoa</taxon>
        <taxon>Ecdysozoa</taxon>
        <taxon>Nematoda</taxon>
        <taxon>Enoplea</taxon>
        <taxon>Dorylaimia</taxon>
        <taxon>Mermithida</taxon>
        <taxon>Mermithoidea</taxon>
        <taxon>Mermithidae</taxon>
        <taxon>Romanomermis</taxon>
    </lineage>
</organism>
<keyword evidence="1" id="KW-1185">Reference proteome</keyword>
<accession>A0A915J868</accession>
<sequence length="78" mass="8631">MTGFTSDGASVMLGVKKGVAQRLKNDEGIAHLIDSHYCVAHKEALAMKDILNEKESSYFWSIEQKTKELVGFLALQTT</sequence>
<dbReference type="WBParaSite" id="nRc.2.0.1.t21919-RA">
    <property type="protein sequence ID" value="nRc.2.0.1.t21919-RA"/>
    <property type="gene ID" value="nRc.2.0.1.g21919"/>
</dbReference>
<reference evidence="2" key="1">
    <citation type="submission" date="2022-11" db="UniProtKB">
        <authorList>
            <consortium name="WormBaseParasite"/>
        </authorList>
    </citation>
    <scope>IDENTIFICATION</scope>
</reference>
<protein>
    <submittedName>
        <fullName evidence="2">Uncharacterized protein</fullName>
    </submittedName>
</protein>
<evidence type="ECO:0000313" key="1">
    <source>
        <dbReference type="Proteomes" id="UP000887565"/>
    </source>
</evidence>
<name>A0A915J868_ROMCU</name>
<proteinExistence type="predicted"/>